<protein>
    <submittedName>
        <fullName evidence="1">Uncharacterized protein</fullName>
    </submittedName>
</protein>
<proteinExistence type="predicted"/>
<evidence type="ECO:0000313" key="2">
    <source>
        <dbReference type="Proteomes" id="UP000198923"/>
    </source>
</evidence>
<dbReference type="AlphaFoldDB" id="A0A1G8ABT3"/>
<reference evidence="1 2" key="1">
    <citation type="submission" date="2016-10" db="EMBL/GenBank/DDBJ databases">
        <authorList>
            <person name="de Groot N.N."/>
        </authorList>
    </citation>
    <scope>NUCLEOTIDE SEQUENCE [LARGE SCALE GENOMIC DNA]</scope>
    <source>
        <strain evidence="1 2">CPCC 201354</strain>
    </source>
</reference>
<dbReference type="EMBL" id="FNCN01000012">
    <property type="protein sequence ID" value="SDH18351.1"/>
    <property type="molecule type" value="Genomic_DNA"/>
</dbReference>
<gene>
    <name evidence="1" type="ORF">SAMN05421505_11293</name>
</gene>
<name>A0A1G8ABT3_9ACTN</name>
<organism evidence="1 2">
    <name type="scientific">Sinosporangium album</name>
    <dbReference type="NCBI Taxonomy" id="504805"/>
    <lineage>
        <taxon>Bacteria</taxon>
        <taxon>Bacillati</taxon>
        <taxon>Actinomycetota</taxon>
        <taxon>Actinomycetes</taxon>
        <taxon>Streptosporangiales</taxon>
        <taxon>Streptosporangiaceae</taxon>
        <taxon>Sinosporangium</taxon>
    </lineage>
</organism>
<accession>A0A1G8ABT3</accession>
<dbReference type="Proteomes" id="UP000198923">
    <property type="component" value="Unassembled WGS sequence"/>
</dbReference>
<sequence>MASVIVIPSDRLSSYRDADYVEGLAQHIKQRNFAMGGVTVQRETMHHLVLVERETRDTKDVALLLAASELASQAAIALNDSGGAHIAVRAGHLAADLARRAAGRGHDALARAMGSLCRVLYDHRDYEQSLALAARALRIPDLATEQAARLQIRHARACGRVGYEHGARAGLDQAMSLISDVGGQNRALLVGDIGTGLSELGLESADLIGQAVNGAGDSLRLRCTLMARQIQAQINGPSPERAIPLLITLANALPFVASTRLDKRVREILALVEDRPHGSDLRAAAEHLRLLAAGIK</sequence>
<keyword evidence="2" id="KW-1185">Reference proteome</keyword>
<evidence type="ECO:0000313" key="1">
    <source>
        <dbReference type="EMBL" id="SDH18351.1"/>
    </source>
</evidence>